<dbReference type="Proteomes" id="UP000178912">
    <property type="component" value="Unassembled WGS sequence"/>
</dbReference>
<keyword evidence="1" id="KW-0812">Transmembrane</keyword>
<keyword evidence="1" id="KW-0472">Membrane</keyword>
<evidence type="ECO:0000313" key="2">
    <source>
        <dbReference type="EMBL" id="CZT07582.1"/>
    </source>
</evidence>
<sequence>MCPSLVNLRISSLRTFPFCTSSSIVSSVFLLQILYDFVCLLRSVTSREWD</sequence>
<keyword evidence="1" id="KW-1133">Transmembrane helix</keyword>
<dbReference type="AlphaFoldDB" id="A0A1E1LAS2"/>
<dbReference type="EMBL" id="FJUX01000097">
    <property type="protein sequence ID" value="CZT07582.1"/>
    <property type="molecule type" value="Genomic_DNA"/>
</dbReference>
<evidence type="ECO:0000313" key="3">
    <source>
        <dbReference type="Proteomes" id="UP000178912"/>
    </source>
</evidence>
<accession>A0A1E1LAS2</accession>
<evidence type="ECO:0000256" key="1">
    <source>
        <dbReference type="SAM" id="Phobius"/>
    </source>
</evidence>
<keyword evidence="3" id="KW-1185">Reference proteome</keyword>
<reference evidence="3" key="1">
    <citation type="submission" date="2016-03" db="EMBL/GenBank/DDBJ databases">
        <authorList>
            <person name="Guldener U."/>
        </authorList>
    </citation>
    <scope>NUCLEOTIDE SEQUENCE [LARGE SCALE GENOMIC DNA]</scope>
    <source>
        <strain evidence="3">04CH-RAC-A.6.1</strain>
    </source>
</reference>
<name>A0A1E1LAS2_9HELO</name>
<organism evidence="2 3">
    <name type="scientific">Rhynchosporium agropyri</name>
    <dbReference type="NCBI Taxonomy" id="914238"/>
    <lineage>
        <taxon>Eukaryota</taxon>
        <taxon>Fungi</taxon>
        <taxon>Dikarya</taxon>
        <taxon>Ascomycota</taxon>
        <taxon>Pezizomycotina</taxon>
        <taxon>Leotiomycetes</taxon>
        <taxon>Helotiales</taxon>
        <taxon>Ploettnerulaceae</taxon>
        <taxon>Rhynchosporium</taxon>
    </lineage>
</organism>
<gene>
    <name evidence="2" type="ORF">RAG0_12989</name>
</gene>
<feature type="transmembrane region" description="Helical" evidence="1">
    <location>
        <begin position="20"/>
        <end position="41"/>
    </location>
</feature>
<proteinExistence type="predicted"/>
<protein>
    <submittedName>
        <fullName evidence="2">Uncharacterized protein</fullName>
    </submittedName>
</protein>